<organism evidence="1 2">
    <name type="scientific">Bacillus cereus</name>
    <dbReference type="NCBI Taxonomy" id="1396"/>
    <lineage>
        <taxon>Bacteria</taxon>
        <taxon>Bacillati</taxon>
        <taxon>Bacillota</taxon>
        <taxon>Bacilli</taxon>
        <taxon>Bacillales</taxon>
        <taxon>Bacillaceae</taxon>
        <taxon>Bacillus</taxon>
        <taxon>Bacillus cereus group</taxon>
    </lineage>
</organism>
<evidence type="ECO:0000313" key="2">
    <source>
        <dbReference type="Proteomes" id="UP000075591"/>
    </source>
</evidence>
<accession>A0A150AYP6</accession>
<protein>
    <submittedName>
        <fullName evidence="1">Uncharacterized protein</fullName>
    </submittedName>
</protein>
<comment type="caution">
    <text evidence="1">The sequence shown here is derived from an EMBL/GenBank/DDBJ whole genome shotgun (WGS) entry which is preliminary data.</text>
</comment>
<dbReference type="EMBL" id="LOMT01000123">
    <property type="protein sequence ID" value="KXX90082.1"/>
    <property type="molecule type" value="Genomic_DNA"/>
</dbReference>
<evidence type="ECO:0000313" key="1">
    <source>
        <dbReference type="EMBL" id="KXX90082.1"/>
    </source>
</evidence>
<name>A0A150AYP6_BACCE</name>
<gene>
    <name evidence="1" type="ORF">AT274_01615</name>
</gene>
<reference evidence="1 2" key="1">
    <citation type="submission" date="2015-12" db="EMBL/GenBank/DDBJ databases">
        <title>Bacillus cereus Group isolate.</title>
        <authorList>
            <person name="Kovac J."/>
        </authorList>
    </citation>
    <scope>NUCLEOTIDE SEQUENCE [LARGE SCALE GENOMIC DNA]</scope>
    <source>
        <strain evidence="1 2">FSL W8-0275</strain>
    </source>
</reference>
<dbReference type="AlphaFoldDB" id="A0A150AYP6"/>
<dbReference type="RefSeq" id="WP_061114688.1">
    <property type="nucleotide sequence ID" value="NZ_AP022949.1"/>
</dbReference>
<sequence>MSFSEKMYDLSYENNIKIICTDKLPKTDQIIELSHYDGRGLDDLFYIMKEENINYAFYVTKTFEEAYQTLYFYDAMKCLEEKHNIVLTVESILYGFLELDIILYNNQLETYKNDNFGYQSLTFIKNNIQYTVVYEEEWYQLAIAAKQTTEEFVEEFLNRYDIFIYEEVES</sequence>
<proteinExistence type="predicted"/>
<dbReference type="Proteomes" id="UP000075591">
    <property type="component" value="Unassembled WGS sequence"/>
</dbReference>